<dbReference type="EMBL" id="OBDR01000003">
    <property type="protein sequence ID" value="SNY06262.1"/>
    <property type="molecule type" value="Genomic_DNA"/>
</dbReference>
<evidence type="ECO:0000313" key="3">
    <source>
        <dbReference type="EMBL" id="TCL12334.1"/>
    </source>
</evidence>
<dbReference type="PROSITE" id="PS00092">
    <property type="entry name" value="N6_MTASE"/>
    <property type="match status" value="1"/>
</dbReference>
<feature type="region of interest" description="Disordered" evidence="1">
    <location>
        <begin position="1"/>
        <end position="25"/>
    </location>
</feature>
<dbReference type="GO" id="GO:0003676">
    <property type="term" value="F:nucleic acid binding"/>
    <property type="evidence" value="ECO:0007669"/>
    <property type="project" value="InterPro"/>
</dbReference>
<name>A0A285F4R6_9EURY</name>
<dbReference type="CDD" id="cd02440">
    <property type="entry name" value="AdoMet_MTases"/>
    <property type="match status" value="1"/>
</dbReference>
<feature type="compositionally biased region" description="Basic and acidic residues" evidence="1">
    <location>
        <begin position="13"/>
        <end position="25"/>
    </location>
</feature>
<dbReference type="PANTHER" id="PTHR23290">
    <property type="entry name" value="RRNA N6-ADENOSINE-METHYLTRANSFERASE METTL5"/>
    <property type="match status" value="1"/>
</dbReference>
<dbReference type="InterPro" id="IPR002052">
    <property type="entry name" value="DNA_methylase_N6_adenine_CS"/>
</dbReference>
<reference evidence="2" key="2">
    <citation type="submission" date="2017-09" db="EMBL/GenBank/DDBJ databases">
        <authorList>
            <person name="Ehlers B."/>
            <person name="Leendertz F.H."/>
        </authorList>
    </citation>
    <scope>NUCLEOTIDE SEQUENCE [LARGE SCALE GENOMIC DNA]</scope>
    <source>
        <strain evidence="2">WG-1MB</strain>
    </source>
</reference>
<proteinExistence type="predicted"/>
<evidence type="ECO:0000313" key="5">
    <source>
        <dbReference type="Proteomes" id="UP000295404"/>
    </source>
</evidence>
<dbReference type="PANTHER" id="PTHR23290:SF0">
    <property type="entry name" value="RRNA N6-ADENOSINE-METHYLTRANSFERASE METTL5"/>
    <property type="match status" value="1"/>
</dbReference>
<reference evidence="3 5" key="3">
    <citation type="submission" date="2019-03" db="EMBL/GenBank/DDBJ databases">
        <title>Subsurface microbial communities from deep shales in Ohio and West Virginia, USA.</title>
        <authorList>
            <person name="Wrighton K."/>
        </authorList>
    </citation>
    <scope>NUCLEOTIDE SEQUENCE [LARGE SCALE GENOMIC DNA]</scope>
    <source>
        <strain evidence="3 5">WG1_MB</strain>
    </source>
</reference>
<dbReference type="AlphaFoldDB" id="A0A285F4R6"/>
<gene>
    <name evidence="3" type="ORF">C7960_1578</name>
    <name evidence="2" type="ORF">SAMN06295989_10363</name>
</gene>
<keyword evidence="2" id="KW-0489">Methyltransferase</keyword>
<accession>A0A285F4R6</accession>
<dbReference type="SUPFAM" id="SSF53335">
    <property type="entry name" value="S-adenosyl-L-methionine-dependent methyltransferases"/>
    <property type="match status" value="1"/>
</dbReference>
<evidence type="ECO:0000256" key="1">
    <source>
        <dbReference type="SAM" id="MobiDB-lite"/>
    </source>
</evidence>
<dbReference type="Pfam" id="PF06325">
    <property type="entry name" value="PrmA"/>
    <property type="match status" value="1"/>
</dbReference>
<dbReference type="InterPro" id="IPR051720">
    <property type="entry name" value="rRNA_MeTrfase/Polyamine_Synth"/>
</dbReference>
<reference evidence="4" key="1">
    <citation type="submission" date="2017-09" db="EMBL/GenBank/DDBJ databases">
        <authorList>
            <person name="Varghese N."/>
            <person name="Submissions S."/>
        </authorList>
    </citation>
    <scope>NUCLEOTIDE SEQUENCE [LARGE SCALE GENOMIC DNA]</scope>
    <source>
        <strain evidence="4">WG-1MB</strain>
    </source>
</reference>
<evidence type="ECO:0000313" key="4">
    <source>
        <dbReference type="Proteomes" id="UP000217726"/>
    </source>
</evidence>
<dbReference type="InterPro" id="IPR029063">
    <property type="entry name" value="SAM-dependent_MTases_sf"/>
</dbReference>
<keyword evidence="4" id="KW-1185">Reference proteome</keyword>
<evidence type="ECO:0000313" key="2">
    <source>
        <dbReference type="EMBL" id="SNY06262.1"/>
    </source>
</evidence>
<organism evidence="2 4">
    <name type="scientific">Methanohalophilus euhalobius</name>
    <dbReference type="NCBI Taxonomy" id="51203"/>
    <lineage>
        <taxon>Archaea</taxon>
        <taxon>Methanobacteriati</taxon>
        <taxon>Methanobacteriota</taxon>
        <taxon>Stenosarchaea group</taxon>
        <taxon>Methanomicrobia</taxon>
        <taxon>Methanosarcinales</taxon>
        <taxon>Methanosarcinaceae</taxon>
        <taxon>Methanohalophilus</taxon>
    </lineage>
</organism>
<dbReference type="Proteomes" id="UP000295404">
    <property type="component" value="Unassembled WGS sequence"/>
</dbReference>
<dbReference type="GO" id="GO:0032259">
    <property type="term" value="P:methylation"/>
    <property type="evidence" value="ECO:0007669"/>
    <property type="project" value="UniProtKB-KW"/>
</dbReference>
<sequence length="223" mass="24886">MQNKSKKHSSPTLRKESPVSKEMKQRKLEMLLQKVRGFEDPDPALEQYATPAPLAAELLHFAYMKGDIEGTVFDMGCGTGILAIGAALLGATKVVGYDSDPEAINVARENAVLMDVEVEFVNCPIEKVNGKANTVVMNPPFGAQCKGNDRPFLSAALNAGNTIYSIHNSGSFNFIRQYIKPSVVTEWYTTSFPLKRTFKFHKKDVERIEVEIYRINSLSHHNY</sequence>
<dbReference type="Proteomes" id="UP000217726">
    <property type="component" value="Unassembled WGS sequence"/>
</dbReference>
<dbReference type="Gene3D" id="3.40.50.150">
    <property type="entry name" value="Vaccinia Virus protein VP39"/>
    <property type="match status" value="1"/>
</dbReference>
<dbReference type="EMBL" id="SMMS01000001">
    <property type="protein sequence ID" value="TCL12334.1"/>
    <property type="molecule type" value="Genomic_DNA"/>
</dbReference>
<keyword evidence="2" id="KW-0808">Transferase</keyword>
<protein>
    <submittedName>
        <fullName evidence="2">Methyltransferase</fullName>
    </submittedName>
</protein>
<dbReference type="GO" id="GO:0008168">
    <property type="term" value="F:methyltransferase activity"/>
    <property type="evidence" value="ECO:0007669"/>
    <property type="project" value="UniProtKB-KW"/>
</dbReference>